<dbReference type="Pfam" id="PF01595">
    <property type="entry name" value="CNNM"/>
    <property type="match status" value="1"/>
</dbReference>
<dbReference type="PANTHER" id="PTHR43099">
    <property type="entry name" value="UPF0053 PROTEIN YRKA"/>
    <property type="match status" value="1"/>
</dbReference>
<dbReference type="InterPro" id="IPR002550">
    <property type="entry name" value="CNNM"/>
</dbReference>
<comment type="caution">
    <text evidence="13">The sequence shown here is derived from an EMBL/GenBank/DDBJ whole genome shotgun (WGS) entry which is preliminary data.</text>
</comment>
<dbReference type="InterPro" id="IPR046342">
    <property type="entry name" value="CBS_dom_sf"/>
</dbReference>
<keyword evidence="4" id="KW-0677">Repeat</keyword>
<gene>
    <name evidence="13" type="ORF">A3K52_00065</name>
</gene>
<evidence type="ECO:0000256" key="4">
    <source>
        <dbReference type="ARBA" id="ARBA00022737"/>
    </source>
</evidence>
<dbReference type="SUPFAM" id="SSF56176">
    <property type="entry name" value="FAD-binding/transporter-associated domain-like"/>
    <property type="match status" value="1"/>
</dbReference>
<dbReference type="InterPro" id="IPR036318">
    <property type="entry name" value="FAD-bd_PCMH-like_sf"/>
</dbReference>
<feature type="transmembrane region" description="Helical" evidence="10">
    <location>
        <begin position="98"/>
        <end position="125"/>
    </location>
</feature>
<dbReference type="CDD" id="cd04590">
    <property type="entry name" value="CBS_pair_CorC_HlyC_assoc"/>
    <property type="match status" value="1"/>
</dbReference>
<accession>A0A1F7KZ89</accession>
<dbReference type="SMART" id="SM01091">
    <property type="entry name" value="CorC_HlyC"/>
    <property type="match status" value="1"/>
</dbReference>
<keyword evidence="3 9" id="KW-0812">Transmembrane</keyword>
<proteinExistence type="predicted"/>
<dbReference type="PANTHER" id="PTHR43099:SF5">
    <property type="entry name" value="HLYC_CORC FAMILY TRANSPORTER"/>
    <property type="match status" value="1"/>
</dbReference>
<dbReference type="Gene3D" id="3.30.465.10">
    <property type="match status" value="1"/>
</dbReference>
<protein>
    <recommendedName>
        <fullName evidence="15">Hemolysin</fullName>
    </recommendedName>
</protein>
<name>A0A1F7KZ89_9BACT</name>
<reference evidence="13 14" key="1">
    <citation type="journal article" date="2016" name="Nat. Commun.">
        <title>Thousands of microbial genomes shed light on interconnected biogeochemical processes in an aquifer system.</title>
        <authorList>
            <person name="Anantharaman K."/>
            <person name="Brown C.T."/>
            <person name="Hug L.A."/>
            <person name="Sharon I."/>
            <person name="Castelle C.J."/>
            <person name="Probst A.J."/>
            <person name="Thomas B.C."/>
            <person name="Singh A."/>
            <person name="Wilkins M.J."/>
            <person name="Karaoz U."/>
            <person name="Brodie E.L."/>
            <person name="Williams K.H."/>
            <person name="Hubbard S.S."/>
            <person name="Banfield J.F."/>
        </authorList>
    </citation>
    <scope>NUCLEOTIDE SEQUENCE [LARGE SCALE GENOMIC DNA]</scope>
</reference>
<feature type="domain" description="CBS" evidence="11">
    <location>
        <begin position="289"/>
        <end position="346"/>
    </location>
</feature>
<keyword evidence="5 9" id="KW-1133">Transmembrane helix</keyword>
<evidence type="ECO:0000256" key="9">
    <source>
        <dbReference type="PROSITE-ProRule" id="PRU01193"/>
    </source>
</evidence>
<dbReference type="PROSITE" id="PS51846">
    <property type="entry name" value="CNNM"/>
    <property type="match status" value="1"/>
</dbReference>
<evidence type="ECO:0000256" key="7">
    <source>
        <dbReference type="ARBA" id="ARBA00023136"/>
    </source>
</evidence>
<evidence type="ECO:0000313" key="13">
    <source>
        <dbReference type="EMBL" id="OGK73189.1"/>
    </source>
</evidence>
<dbReference type="Gene3D" id="3.10.580.10">
    <property type="entry name" value="CBS-domain"/>
    <property type="match status" value="1"/>
</dbReference>
<dbReference type="Pfam" id="PF03471">
    <property type="entry name" value="CorC_HlyC"/>
    <property type="match status" value="1"/>
</dbReference>
<evidence type="ECO:0000256" key="10">
    <source>
        <dbReference type="SAM" id="Phobius"/>
    </source>
</evidence>
<dbReference type="GO" id="GO:0005886">
    <property type="term" value="C:plasma membrane"/>
    <property type="evidence" value="ECO:0007669"/>
    <property type="project" value="UniProtKB-SubCell"/>
</dbReference>
<keyword evidence="2" id="KW-1003">Cell membrane</keyword>
<evidence type="ECO:0000256" key="2">
    <source>
        <dbReference type="ARBA" id="ARBA00022475"/>
    </source>
</evidence>
<keyword evidence="7 9" id="KW-0472">Membrane</keyword>
<organism evidence="13 14">
    <name type="scientific">Candidatus Roizmanbacteria bacterium RIFOXYD1_FULL_38_12</name>
    <dbReference type="NCBI Taxonomy" id="1802093"/>
    <lineage>
        <taxon>Bacteria</taxon>
        <taxon>Candidatus Roizmaniibacteriota</taxon>
    </lineage>
</organism>
<evidence type="ECO:0000259" key="12">
    <source>
        <dbReference type="PROSITE" id="PS51846"/>
    </source>
</evidence>
<dbReference type="FunFam" id="3.10.580.10:FF:000002">
    <property type="entry name" value="Magnesium/cobalt efflux protein CorC"/>
    <property type="match status" value="1"/>
</dbReference>
<evidence type="ECO:0000313" key="14">
    <source>
        <dbReference type="Proteomes" id="UP000177050"/>
    </source>
</evidence>
<dbReference type="PROSITE" id="PS51371">
    <property type="entry name" value="CBS"/>
    <property type="match status" value="1"/>
</dbReference>
<dbReference type="InterPro" id="IPR005170">
    <property type="entry name" value="Transptr-assoc_dom"/>
</dbReference>
<dbReference type="InterPro" id="IPR016169">
    <property type="entry name" value="FAD-bd_PCMH_sub2"/>
</dbReference>
<sequence length="441" mass="50168">MEIVSQVILVILLILLNAFFAASEYSIVAIRATRVDELVRRGDRLAKLIQQVIANREDFISAVQLGTTIVSLILGRIGEPIFERLFLSFFTFLPKGGIIAAAHFVSVISAFLILTFLSVIIGELIPKTIAIQRAEMVALVLIAPLTLFIKIFRPFIFLFNKIGHRLLLLLGFDTYNHNHLSYTKEELKLLFDQVSSSGIMAKEEFRIVDNVFKLSDKQIKQMMTPRSEILMINVLLPIGKIREKLDPRFSRFPVYKGNVDNIVGFIHVKDIYHLENSQKNEKKLIDTSIIRKIISVPETKKANEVLLDMQKKHVHLAIIYDEFGVMVGLVTLEDIIESLIGEIQDEFDKPILNIKRNADGTYLIDGNVSLEKMQKRFRLPIKGQGYTTLGGLIFGLIGREPRVGDKIWILHKSFEVKSVEGKRIKELILRINGFQNETGKK</sequence>
<dbReference type="InterPro" id="IPR044751">
    <property type="entry name" value="Ion_transp-like_CBS"/>
</dbReference>
<dbReference type="GO" id="GO:0050660">
    <property type="term" value="F:flavin adenine dinucleotide binding"/>
    <property type="evidence" value="ECO:0007669"/>
    <property type="project" value="InterPro"/>
</dbReference>
<feature type="transmembrane region" description="Helical" evidence="10">
    <location>
        <begin position="137"/>
        <end position="159"/>
    </location>
</feature>
<evidence type="ECO:0000256" key="1">
    <source>
        <dbReference type="ARBA" id="ARBA00004651"/>
    </source>
</evidence>
<feature type="domain" description="CNNM transmembrane" evidence="12">
    <location>
        <begin position="1"/>
        <end position="204"/>
    </location>
</feature>
<evidence type="ECO:0000256" key="8">
    <source>
        <dbReference type="PROSITE-ProRule" id="PRU00703"/>
    </source>
</evidence>
<dbReference type="Proteomes" id="UP000177050">
    <property type="component" value="Unassembled WGS sequence"/>
</dbReference>
<evidence type="ECO:0000259" key="11">
    <source>
        <dbReference type="PROSITE" id="PS51371"/>
    </source>
</evidence>
<evidence type="ECO:0000256" key="6">
    <source>
        <dbReference type="ARBA" id="ARBA00023122"/>
    </source>
</evidence>
<dbReference type="InterPro" id="IPR000644">
    <property type="entry name" value="CBS_dom"/>
</dbReference>
<keyword evidence="6 8" id="KW-0129">CBS domain</keyword>
<feature type="transmembrane region" description="Helical" evidence="10">
    <location>
        <begin position="6"/>
        <end position="30"/>
    </location>
</feature>
<evidence type="ECO:0000256" key="5">
    <source>
        <dbReference type="ARBA" id="ARBA00022989"/>
    </source>
</evidence>
<evidence type="ECO:0008006" key="15">
    <source>
        <dbReference type="Google" id="ProtNLM"/>
    </source>
</evidence>
<dbReference type="SUPFAM" id="SSF54631">
    <property type="entry name" value="CBS-domain pair"/>
    <property type="match status" value="1"/>
</dbReference>
<dbReference type="EMBL" id="MGBR01000001">
    <property type="protein sequence ID" value="OGK73189.1"/>
    <property type="molecule type" value="Genomic_DNA"/>
</dbReference>
<comment type="subcellular location">
    <subcellularLocation>
        <location evidence="1">Cell membrane</location>
        <topology evidence="1">Multi-pass membrane protein</topology>
    </subcellularLocation>
</comment>
<evidence type="ECO:0000256" key="3">
    <source>
        <dbReference type="ARBA" id="ARBA00022692"/>
    </source>
</evidence>
<dbReference type="AlphaFoldDB" id="A0A1F7KZ89"/>
<dbReference type="InterPro" id="IPR051676">
    <property type="entry name" value="UPF0053_domain"/>
</dbReference>
<dbReference type="Pfam" id="PF00571">
    <property type="entry name" value="CBS"/>
    <property type="match status" value="2"/>
</dbReference>